<reference evidence="2 3" key="3">
    <citation type="journal article" date="2017" name="G3 (Bethesda)">
        <title>Comparative analysis highlights variable genome content of wheat rusts and divergence of the mating loci.</title>
        <authorList>
            <person name="Cuomo C.A."/>
            <person name="Bakkeren G."/>
            <person name="Khalil H.B."/>
            <person name="Panwar V."/>
            <person name="Joly D."/>
            <person name="Linning R."/>
            <person name="Sakthikumar S."/>
            <person name="Song X."/>
            <person name="Adiconis X."/>
            <person name="Fan L."/>
            <person name="Goldberg J.M."/>
            <person name="Levin J.Z."/>
            <person name="Young S."/>
            <person name="Zeng Q."/>
            <person name="Anikster Y."/>
            <person name="Bruce M."/>
            <person name="Wang M."/>
            <person name="Yin C."/>
            <person name="McCallum B."/>
            <person name="Szabo L.J."/>
            <person name="Hulbert S."/>
            <person name="Chen X."/>
            <person name="Fellers J.P."/>
        </authorList>
    </citation>
    <scope>NUCLEOTIDE SEQUENCE</scope>
    <source>
        <strain evidence="3">Isolate 1-1 / race 1 (BBBD)</strain>
        <strain evidence="2">isolate 1-1 / race 1 (BBBD)</strain>
    </source>
</reference>
<evidence type="ECO:0000313" key="2">
    <source>
        <dbReference type="EnsemblFungi" id="PTTG_12178-t43_1-p1"/>
    </source>
</evidence>
<gene>
    <name evidence="1" type="ORF">PTTG_12178</name>
</gene>
<dbReference type="PANTHER" id="PTHR33069:SF3">
    <property type="entry name" value="DYNEIN HEAVY CHAIN TAIL DOMAIN-CONTAINING PROTEIN"/>
    <property type="match status" value="1"/>
</dbReference>
<proteinExistence type="predicted"/>
<evidence type="ECO:0000313" key="3">
    <source>
        <dbReference type="Proteomes" id="UP000005240"/>
    </source>
</evidence>
<dbReference type="VEuPathDB" id="FungiDB:PTTG_12178"/>
<name>A0A180GIV6_PUCT1</name>
<dbReference type="EnsemblFungi" id="PTTG_12178-t43_1">
    <property type="protein sequence ID" value="PTTG_12178-t43_1-p1"/>
    <property type="gene ID" value="PTTG_12178"/>
</dbReference>
<evidence type="ECO:0000313" key="1">
    <source>
        <dbReference type="EMBL" id="OAV92571.1"/>
    </source>
</evidence>
<reference evidence="1" key="2">
    <citation type="submission" date="2016-05" db="EMBL/GenBank/DDBJ databases">
        <title>Comparative analysis highlights variable genome content of wheat rusts and divergence of the mating loci.</title>
        <authorList>
            <person name="Cuomo C.A."/>
            <person name="Bakkeren G."/>
            <person name="Szabo L."/>
            <person name="Khalil H."/>
            <person name="Joly D."/>
            <person name="Goldberg J."/>
            <person name="Young S."/>
            <person name="Zeng Q."/>
            <person name="Fellers J."/>
        </authorList>
    </citation>
    <scope>NUCLEOTIDE SEQUENCE [LARGE SCALE GENOMIC DNA]</scope>
    <source>
        <strain evidence="1">1-1 BBBD Race 1</strain>
    </source>
</reference>
<reference evidence="1" key="1">
    <citation type="submission" date="2009-11" db="EMBL/GenBank/DDBJ databases">
        <authorList>
            <consortium name="The Broad Institute Genome Sequencing Platform"/>
            <person name="Ward D."/>
            <person name="Feldgarden M."/>
            <person name="Earl A."/>
            <person name="Young S.K."/>
            <person name="Zeng Q."/>
            <person name="Koehrsen M."/>
            <person name="Alvarado L."/>
            <person name="Berlin A."/>
            <person name="Bochicchio J."/>
            <person name="Borenstein D."/>
            <person name="Chapman S.B."/>
            <person name="Chen Z."/>
            <person name="Engels R."/>
            <person name="Freedman E."/>
            <person name="Gellesch M."/>
            <person name="Goldberg J."/>
            <person name="Griggs A."/>
            <person name="Gujja S."/>
            <person name="Heilman E."/>
            <person name="Heiman D."/>
            <person name="Hepburn T."/>
            <person name="Howarth C."/>
            <person name="Jen D."/>
            <person name="Larson L."/>
            <person name="Lewis B."/>
            <person name="Mehta T."/>
            <person name="Park D."/>
            <person name="Pearson M."/>
            <person name="Roberts A."/>
            <person name="Saif S."/>
            <person name="Shea T."/>
            <person name="Shenoy N."/>
            <person name="Sisk P."/>
            <person name="Stolte C."/>
            <person name="Sykes S."/>
            <person name="Thomson T."/>
            <person name="Walk T."/>
            <person name="White J."/>
            <person name="Yandava C."/>
            <person name="Izard J."/>
            <person name="Baranova O.V."/>
            <person name="Blanton J.M."/>
            <person name="Tanner A.C."/>
            <person name="Dewhirst F.E."/>
            <person name="Haas B."/>
            <person name="Nusbaum C."/>
            <person name="Birren B."/>
        </authorList>
    </citation>
    <scope>NUCLEOTIDE SEQUENCE [LARGE SCALE GENOMIC DNA]</scope>
    <source>
        <strain evidence="1">1-1 BBBD Race 1</strain>
    </source>
</reference>
<dbReference type="AlphaFoldDB" id="A0A180GIV6"/>
<reference evidence="2" key="4">
    <citation type="submission" date="2025-05" db="UniProtKB">
        <authorList>
            <consortium name="EnsemblFungi"/>
        </authorList>
    </citation>
    <scope>IDENTIFICATION</scope>
    <source>
        <strain evidence="2">isolate 1-1 / race 1 (BBBD)</strain>
    </source>
</reference>
<protein>
    <submittedName>
        <fullName evidence="1 2">Uncharacterized protein</fullName>
    </submittedName>
</protein>
<sequence length="492" mass="54441">MPYIGSSTGPCSFLWGGGALNLTSDPATQRLRWSCSWGPEYMAPGGDTLNCASWILIRLESSNLSLIQLADSLADTATSWVQGLHPEPKARHIFGIKRMSTTSLGVEALDSDQSGALQQQSDGPQCAGPKSIRDAAYIDQLKLTTSRLDSDLLPLLGDQLSAISRMLDPSDLRKEPISELKRILAIQVQLDHTMDQIISALETLPEQDIVPNQTTDQHDKALKYYRLNGLDQCIRQELLMEMAGLFSSSILLVRRLGFSASSEEMTASETVARAGKDVISAQIRSESSLESAITWLRGSEWETVLVGWQIGMEVIDSILESNLCAMNSIPRKQGDNQRRRVPLSERNIQLGTLFIPILKLARIFLKKLSTLGTSRKPLPHFTEMCTHQLQSLHDLPVCLIARLGSLQTMSTGTEVFDEASITRFNNVARKLLALLQSALLDVVLSVVPLVPDTNGSQIHSYLRAWFVTWNNQFIVATQNVTRQTLSFLNNPQ</sequence>
<dbReference type="EMBL" id="ADAS02000062">
    <property type="protein sequence ID" value="OAV92571.1"/>
    <property type="molecule type" value="Genomic_DNA"/>
</dbReference>
<keyword evidence="3" id="KW-1185">Reference proteome</keyword>
<dbReference type="Proteomes" id="UP000005240">
    <property type="component" value="Unassembled WGS sequence"/>
</dbReference>
<accession>A0A180GIV6</accession>
<dbReference type="PANTHER" id="PTHR33069">
    <property type="entry name" value="CHROMOSOME 7, WHOLE GENOME SHOTGUN SEQUENCE-RELATED"/>
    <property type="match status" value="1"/>
</dbReference>
<dbReference type="OrthoDB" id="2500854at2759"/>
<dbReference type="STRING" id="630390.A0A180GIV6"/>
<organism evidence="1">
    <name type="scientific">Puccinia triticina (isolate 1-1 / race 1 (BBBD))</name>
    <name type="common">Brown leaf rust fungus</name>
    <dbReference type="NCBI Taxonomy" id="630390"/>
    <lineage>
        <taxon>Eukaryota</taxon>
        <taxon>Fungi</taxon>
        <taxon>Dikarya</taxon>
        <taxon>Basidiomycota</taxon>
        <taxon>Pucciniomycotina</taxon>
        <taxon>Pucciniomycetes</taxon>
        <taxon>Pucciniales</taxon>
        <taxon>Pucciniaceae</taxon>
        <taxon>Puccinia</taxon>
    </lineage>
</organism>